<accession>A0ABP9WKQ7</accession>
<dbReference type="Proteomes" id="UP001408594">
    <property type="component" value="Unassembled WGS sequence"/>
</dbReference>
<sequence>MSELLNSNTTFVEIVIANQRNCTAVSAVRQDDQQLLWQMLFDDAEEALEFATTCRTIDRQGESPLRAQEARECEIAV</sequence>
<proteinExistence type="predicted"/>
<keyword evidence="2" id="KW-1185">Reference proteome</keyword>
<protein>
    <recommendedName>
        <fullName evidence="3">DUF1488 family protein</fullName>
    </recommendedName>
</protein>
<comment type="caution">
    <text evidence="1">The sequence shown here is derived from an EMBL/GenBank/DDBJ whole genome shotgun (WGS) entry which is preliminary data.</text>
</comment>
<name>A0ABP9WKQ7_9GAMM</name>
<evidence type="ECO:0000313" key="1">
    <source>
        <dbReference type="EMBL" id="GAA5523787.1"/>
    </source>
</evidence>
<evidence type="ECO:0000313" key="2">
    <source>
        <dbReference type="Proteomes" id="UP001408594"/>
    </source>
</evidence>
<evidence type="ECO:0008006" key="3">
    <source>
        <dbReference type="Google" id="ProtNLM"/>
    </source>
</evidence>
<dbReference type="RefSeq" id="WP_345548240.1">
    <property type="nucleotide sequence ID" value="NZ_BAABRT010000002.1"/>
</dbReference>
<gene>
    <name evidence="1" type="ORF">Maes01_00336</name>
</gene>
<dbReference type="EMBL" id="BAABRT010000002">
    <property type="protein sequence ID" value="GAA5523787.1"/>
    <property type="molecule type" value="Genomic_DNA"/>
</dbReference>
<organism evidence="1 2">
    <name type="scientific">Microbulbifer aestuariivivens</name>
    <dbReference type="NCBI Taxonomy" id="1908308"/>
    <lineage>
        <taxon>Bacteria</taxon>
        <taxon>Pseudomonadati</taxon>
        <taxon>Pseudomonadota</taxon>
        <taxon>Gammaproteobacteria</taxon>
        <taxon>Cellvibrionales</taxon>
        <taxon>Microbulbiferaceae</taxon>
        <taxon>Microbulbifer</taxon>
    </lineage>
</organism>
<reference evidence="1 2" key="1">
    <citation type="submission" date="2024-02" db="EMBL/GenBank/DDBJ databases">
        <title>Microbulbifer aestuariivivens NBRC 112533.</title>
        <authorList>
            <person name="Ichikawa N."/>
            <person name="Katano-Makiyama Y."/>
            <person name="Hidaka K."/>
        </authorList>
    </citation>
    <scope>NUCLEOTIDE SEQUENCE [LARGE SCALE GENOMIC DNA]</scope>
    <source>
        <strain evidence="1 2">NBRC 112533</strain>
    </source>
</reference>